<proteinExistence type="predicted"/>
<evidence type="ECO:0000259" key="1">
    <source>
        <dbReference type="PROSITE" id="PS50179"/>
    </source>
</evidence>
<reference evidence="2 3" key="1">
    <citation type="submission" date="2019-06" db="EMBL/GenBank/DDBJ databases">
        <title>Genomics analysis of Aphanomyces spp. identifies a new class of oomycete effector associated with host adaptation.</title>
        <authorList>
            <person name="Gaulin E."/>
        </authorList>
    </citation>
    <scope>NUCLEOTIDE SEQUENCE [LARGE SCALE GENOMIC DNA]</scope>
    <source>
        <strain evidence="2 3">E</strain>
    </source>
</reference>
<name>A0A6A5ASV6_APHAT</name>
<dbReference type="InterPro" id="IPR008942">
    <property type="entry name" value="ENTH_VHS"/>
</dbReference>
<evidence type="ECO:0000313" key="3">
    <source>
        <dbReference type="Proteomes" id="UP000469452"/>
    </source>
</evidence>
<dbReference type="PANTHER" id="PTHR45898:SF4">
    <property type="entry name" value="TARGET OF MYB PROTEIN 1"/>
    <property type="match status" value="1"/>
</dbReference>
<dbReference type="GO" id="GO:0035091">
    <property type="term" value="F:phosphatidylinositol binding"/>
    <property type="evidence" value="ECO:0007669"/>
    <property type="project" value="InterPro"/>
</dbReference>
<gene>
    <name evidence="2" type="ORF">AaE_002936</name>
</gene>
<dbReference type="SUPFAM" id="SSF48464">
    <property type="entry name" value="ENTH/VHS domain"/>
    <property type="match status" value="1"/>
</dbReference>
<comment type="caution">
    <text evidence="2">The sequence shown here is derived from an EMBL/GenBank/DDBJ whole genome shotgun (WGS) entry which is preliminary data.</text>
</comment>
<dbReference type="Gene3D" id="1.25.40.90">
    <property type="match status" value="1"/>
</dbReference>
<dbReference type="GO" id="GO:0043328">
    <property type="term" value="P:protein transport to vacuole involved in ubiquitin-dependent protein catabolic process via the multivesicular body sorting pathway"/>
    <property type="evidence" value="ECO:0007669"/>
    <property type="project" value="InterPro"/>
</dbReference>
<organism evidence="2 3">
    <name type="scientific">Aphanomyces astaci</name>
    <name type="common">Crayfish plague agent</name>
    <dbReference type="NCBI Taxonomy" id="112090"/>
    <lineage>
        <taxon>Eukaryota</taxon>
        <taxon>Sar</taxon>
        <taxon>Stramenopiles</taxon>
        <taxon>Oomycota</taxon>
        <taxon>Saprolegniomycetes</taxon>
        <taxon>Saprolegniales</taxon>
        <taxon>Verrucalvaceae</taxon>
        <taxon>Aphanomyces</taxon>
    </lineage>
</organism>
<dbReference type="InterPro" id="IPR002014">
    <property type="entry name" value="VHS_dom"/>
</dbReference>
<dbReference type="SMART" id="SM00288">
    <property type="entry name" value="VHS"/>
    <property type="match status" value="1"/>
</dbReference>
<evidence type="ECO:0000313" key="2">
    <source>
        <dbReference type="EMBL" id="KAF0766244.1"/>
    </source>
</evidence>
<protein>
    <recommendedName>
        <fullName evidence="1">VHS domain-containing protein</fullName>
    </recommendedName>
</protein>
<sequence>MTELRRFLSAPKSQKLTLTLPMDYIQKKSYYAMCPPETKAVMDALEKLIDDATSDYTTAESWPTIIAVVDKLNALTDKEVRHEAIRMVRMRLAHFSPTVVLSALHLTEAIVKNCGKAIRARIAHPKFMNTMDLLYKEHRGKVGHTHLLIVERVLELVQGWGEAFLPYRRDFPGFSDTYHRMCKEGVPFPTQYDASRAPVLSPPRNSAHAGIPGIPGTEIPALSSSEPNPFQDLSPEDTFHVANNVLEMVEDMLAESAKSNYTDYTDIRGNDILIDLHGQLRQLQAHLLVVIERETSQGGKCLRPKSINR</sequence>
<dbReference type="AlphaFoldDB" id="A0A6A5ASV6"/>
<dbReference type="PROSITE" id="PS50179">
    <property type="entry name" value="VHS"/>
    <property type="match status" value="1"/>
</dbReference>
<dbReference type="GO" id="GO:0043130">
    <property type="term" value="F:ubiquitin binding"/>
    <property type="evidence" value="ECO:0007669"/>
    <property type="project" value="InterPro"/>
</dbReference>
<dbReference type="Proteomes" id="UP000469452">
    <property type="component" value="Unassembled WGS sequence"/>
</dbReference>
<accession>A0A6A5ASV6</accession>
<dbReference type="PANTHER" id="PTHR45898">
    <property type="entry name" value="TOM1-LIKE PROTEIN"/>
    <property type="match status" value="1"/>
</dbReference>
<dbReference type="EMBL" id="VJMI01006568">
    <property type="protein sequence ID" value="KAF0766244.1"/>
    <property type="molecule type" value="Genomic_DNA"/>
</dbReference>
<feature type="domain" description="VHS" evidence="1">
    <location>
        <begin position="52"/>
        <end position="189"/>
    </location>
</feature>
<dbReference type="CDD" id="cd03561">
    <property type="entry name" value="VHS"/>
    <property type="match status" value="1"/>
</dbReference>
<dbReference type="VEuPathDB" id="FungiDB:H257_18475"/>
<dbReference type="InterPro" id="IPR044836">
    <property type="entry name" value="TOL_plant"/>
</dbReference>
<dbReference type="Pfam" id="PF00790">
    <property type="entry name" value="VHS"/>
    <property type="match status" value="1"/>
</dbReference>